<comment type="pathway">
    <text evidence="2">Protein modification; protein glycosylation.</text>
</comment>
<evidence type="ECO:0000256" key="5">
    <source>
        <dbReference type="ARBA" id="ARBA00022676"/>
    </source>
</evidence>
<evidence type="ECO:0000256" key="11">
    <source>
        <dbReference type="ARBA" id="ARBA00024899"/>
    </source>
</evidence>
<evidence type="ECO:0000256" key="6">
    <source>
        <dbReference type="ARBA" id="ARBA00022679"/>
    </source>
</evidence>
<evidence type="ECO:0000256" key="1">
    <source>
        <dbReference type="ARBA" id="ARBA00004389"/>
    </source>
</evidence>
<dbReference type="CDD" id="cd03816">
    <property type="entry name" value="GT33_ALG1-like"/>
    <property type="match status" value="1"/>
</dbReference>
<dbReference type="GeneID" id="83206352"/>
<keyword evidence="8" id="KW-0256">Endoplasmic reticulum</keyword>
<evidence type="ECO:0000256" key="4">
    <source>
        <dbReference type="ARBA" id="ARBA00015841"/>
    </source>
</evidence>
<dbReference type="PANTHER" id="PTHR13036">
    <property type="entry name" value="BETA1,4 MANNOSYLTRANSFERASE"/>
    <property type="match status" value="1"/>
</dbReference>
<comment type="caution">
    <text evidence="13">The sequence shown here is derived from an EMBL/GenBank/DDBJ whole genome shotgun (WGS) entry which is preliminary data.</text>
</comment>
<reference evidence="13" key="1">
    <citation type="submission" date="2022-11" db="EMBL/GenBank/DDBJ databases">
        <authorList>
            <person name="Petersen C."/>
        </authorList>
    </citation>
    <scope>NUCLEOTIDE SEQUENCE</scope>
    <source>
        <strain evidence="13">IBT 19713</strain>
    </source>
</reference>
<dbReference type="EMBL" id="JAPQKS010000007">
    <property type="protein sequence ID" value="KAJ5220549.1"/>
    <property type="molecule type" value="Genomic_DNA"/>
</dbReference>
<keyword evidence="7 12" id="KW-0812">Transmembrane</keyword>
<gene>
    <name evidence="13" type="ORF">N7468_009753</name>
</gene>
<evidence type="ECO:0000313" key="14">
    <source>
        <dbReference type="Proteomes" id="UP001150941"/>
    </source>
</evidence>
<evidence type="ECO:0000256" key="8">
    <source>
        <dbReference type="ARBA" id="ARBA00022824"/>
    </source>
</evidence>
<keyword evidence="6" id="KW-0808">Transferase</keyword>
<keyword evidence="5" id="KW-0328">Glycosyltransferase</keyword>
<organism evidence="13 14">
    <name type="scientific">Penicillium chermesinum</name>
    <dbReference type="NCBI Taxonomy" id="63820"/>
    <lineage>
        <taxon>Eukaryota</taxon>
        <taxon>Fungi</taxon>
        <taxon>Dikarya</taxon>
        <taxon>Ascomycota</taxon>
        <taxon>Pezizomycotina</taxon>
        <taxon>Eurotiomycetes</taxon>
        <taxon>Eurotiomycetidae</taxon>
        <taxon>Eurotiales</taxon>
        <taxon>Aspergillaceae</taxon>
        <taxon>Penicillium</taxon>
    </lineage>
</organism>
<evidence type="ECO:0000256" key="10">
    <source>
        <dbReference type="ARBA" id="ARBA00023136"/>
    </source>
</evidence>
<dbReference type="Gene3D" id="3.40.50.2000">
    <property type="entry name" value="Glycogen Phosphorylase B"/>
    <property type="match status" value="1"/>
</dbReference>
<keyword evidence="14" id="KW-1185">Reference proteome</keyword>
<dbReference type="InterPro" id="IPR026051">
    <property type="entry name" value="ALG1-like"/>
</dbReference>
<dbReference type="AlphaFoldDB" id="A0A9W9TFK7"/>
<evidence type="ECO:0000256" key="12">
    <source>
        <dbReference type="SAM" id="Phobius"/>
    </source>
</evidence>
<evidence type="ECO:0000256" key="7">
    <source>
        <dbReference type="ARBA" id="ARBA00022692"/>
    </source>
</evidence>
<dbReference type="OrthoDB" id="614844at2759"/>
<dbReference type="SUPFAM" id="SSF53756">
    <property type="entry name" value="UDP-Glycosyltransferase/glycogen phosphorylase"/>
    <property type="match status" value="1"/>
</dbReference>
<dbReference type="EC" id="2.4.1.142" evidence="3"/>
<dbReference type="Proteomes" id="UP001150941">
    <property type="component" value="Unassembled WGS sequence"/>
</dbReference>
<sequence length="504" mass="55047">MELKQTNASSFTIATATATATAATLVMIETVISVAFVLSSVLTVLILLLPAQYDPRARSSDASAKPTVQILVLGDLGRSPRMQYHALSIAKNGGKVVVIGYAESDPHPDLIASPNVTIVPIRPHPSILQTSNKLLFILCGPLKVLFQIVCLWWCLAYTTPPSQWLIVQNPPSIPTLAVASLSCFLRQTRLVIDWHNFGYSILALKLGPNHPLVKFSVKYEKIFCRSASAHFCVTDAMRMVLKKDFQLQAPILPLHDRPASHFSPIHDDSERMRFLVNLPEAQDMRSSLEAGMMRVLVSSTSWTPDEDFGVLIDGLVQYSKQAVTNPRLPAILAIITGKGPQQGFYLQKIAALEAEGKLEKVIIRTAWLSVANYAKLLASASLGVSLHTSSSGVDLPMKVVDMFGAGLPVLGWSRFEAWPELVTEGVNGMGFGSSLELSERLVDLFGEDEALEALRSGAQKESTRRWDDEWNPIAGALLGLVSRASPVAHKHDQCMKISHFSTAS</sequence>
<protein>
    <recommendedName>
        <fullName evidence="4">Chitobiosyldiphosphodolichol beta-mannosyltransferase</fullName>
        <ecNumber evidence="3">2.4.1.142</ecNumber>
    </recommendedName>
</protein>
<dbReference type="GO" id="GO:0005789">
    <property type="term" value="C:endoplasmic reticulum membrane"/>
    <property type="evidence" value="ECO:0007669"/>
    <property type="project" value="UniProtKB-SubCell"/>
</dbReference>
<evidence type="ECO:0000256" key="3">
    <source>
        <dbReference type="ARBA" id="ARBA00012611"/>
    </source>
</evidence>
<evidence type="ECO:0000313" key="13">
    <source>
        <dbReference type="EMBL" id="KAJ5220549.1"/>
    </source>
</evidence>
<evidence type="ECO:0000256" key="2">
    <source>
        <dbReference type="ARBA" id="ARBA00004922"/>
    </source>
</evidence>
<accession>A0A9W9TFK7</accession>
<keyword evidence="10 12" id="KW-0472">Membrane</keyword>
<dbReference type="PANTHER" id="PTHR13036:SF0">
    <property type="entry name" value="CHITOBIOSYLDIPHOSPHODOLICHOL BETA-MANNOSYLTRANSFERASE"/>
    <property type="match status" value="1"/>
</dbReference>
<name>A0A9W9TFK7_9EURO</name>
<dbReference type="FunFam" id="3.40.50.2000:FF:000162">
    <property type="entry name" value="Beta-1,4-mannosyltransferase (Alg1), putative"/>
    <property type="match status" value="1"/>
</dbReference>
<dbReference type="GO" id="GO:0004578">
    <property type="term" value="F:chitobiosyldiphosphodolichol beta-mannosyltransferase activity"/>
    <property type="evidence" value="ECO:0007669"/>
    <property type="project" value="UniProtKB-EC"/>
</dbReference>
<feature type="transmembrane region" description="Helical" evidence="12">
    <location>
        <begin position="32"/>
        <end position="51"/>
    </location>
</feature>
<feature type="transmembrane region" description="Helical" evidence="12">
    <location>
        <begin position="134"/>
        <end position="158"/>
    </location>
</feature>
<dbReference type="RefSeq" id="XP_058327379.1">
    <property type="nucleotide sequence ID" value="XM_058479049.1"/>
</dbReference>
<reference evidence="13" key="2">
    <citation type="journal article" date="2023" name="IMA Fungus">
        <title>Comparative genomic study of the Penicillium genus elucidates a diverse pangenome and 15 lateral gene transfer events.</title>
        <authorList>
            <person name="Petersen C."/>
            <person name="Sorensen T."/>
            <person name="Nielsen M.R."/>
            <person name="Sondergaard T.E."/>
            <person name="Sorensen J.L."/>
            <person name="Fitzpatrick D.A."/>
            <person name="Frisvad J.C."/>
            <person name="Nielsen K.L."/>
        </authorList>
    </citation>
    <scope>NUCLEOTIDE SEQUENCE</scope>
    <source>
        <strain evidence="13">IBT 19713</strain>
    </source>
</reference>
<proteinExistence type="predicted"/>
<comment type="subcellular location">
    <subcellularLocation>
        <location evidence="1">Endoplasmic reticulum membrane</location>
        <topology evidence="1">Single-pass membrane protein</topology>
    </subcellularLocation>
</comment>
<keyword evidence="9 12" id="KW-1133">Transmembrane helix</keyword>
<evidence type="ECO:0000256" key="9">
    <source>
        <dbReference type="ARBA" id="ARBA00022989"/>
    </source>
</evidence>
<comment type="function">
    <text evidence="11">Participates in the formation of the lipid-linked precursor oligosaccharide for N-glycosylation. Involved in assembling the dolichol-pyrophosphate-GlcNAc(2)-Man(5) intermediate on the cytoplasmic surface of the ER.</text>
</comment>